<dbReference type="GO" id="GO:0045333">
    <property type="term" value="P:cellular respiration"/>
    <property type="evidence" value="ECO:0007669"/>
    <property type="project" value="InterPro"/>
</dbReference>
<name>A0A1W1XDV7_9NEIS</name>
<organism evidence="3 4">
    <name type="scientific">Andreprevotia lacus DSM 23236</name>
    <dbReference type="NCBI Taxonomy" id="1121001"/>
    <lineage>
        <taxon>Bacteria</taxon>
        <taxon>Pseudomonadati</taxon>
        <taxon>Pseudomonadota</taxon>
        <taxon>Betaproteobacteria</taxon>
        <taxon>Neisseriales</taxon>
        <taxon>Chitinibacteraceae</taxon>
        <taxon>Andreprevotia</taxon>
    </lineage>
</organism>
<dbReference type="SUPFAM" id="SSF55961">
    <property type="entry name" value="Bet v1-like"/>
    <property type="match status" value="1"/>
</dbReference>
<accession>A0A1W1XDV7</accession>
<protein>
    <submittedName>
        <fullName evidence="3">Ribosome association toxin PasT (RatA) of the RatAB toxin-antitoxin module</fullName>
    </submittedName>
</protein>
<dbReference type="AlphaFoldDB" id="A0A1W1XDV7"/>
<dbReference type="Gene3D" id="3.30.530.20">
    <property type="match status" value="1"/>
</dbReference>
<proteinExistence type="inferred from homology"/>
<reference evidence="3 4" key="1">
    <citation type="submission" date="2017-04" db="EMBL/GenBank/DDBJ databases">
        <authorList>
            <person name="Afonso C.L."/>
            <person name="Miller P.J."/>
            <person name="Scott M.A."/>
            <person name="Spackman E."/>
            <person name="Goraichik I."/>
            <person name="Dimitrov K.M."/>
            <person name="Suarez D.L."/>
            <person name="Swayne D.E."/>
        </authorList>
    </citation>
    <scope>NUCLEOTIDE SEQUENCE [LARGE SCALE GENOMIC DNA]</scope>
    <source>
        <strain evidence="3 4">DSM 23236</strain>
    </source>
</reference>
<dbReference type="STRING" id="1121001.SAMN02745857_01333"/>
<dbReference type="InterPro" id="IPR044996">
    <property type="entry name" value="COQ10-like"/>
</dbReference>
<gene>
    <name evidence="3" type="ORF">SAMN02745857_01333</name>
</gene>
<evidence type="ECO:0000256" key="1">
    <source>
        <dbReference type="ARBA" id="ARBA00008918"/>
    </source>
</evidence>
<dbReference type="RefSeq" id="WP_084089999.1">
    <property type="nucleotide sequence ID" value="NZ_FWXD01000006.1"/>
</dbReference>
<dbReference type="InterPro" id="IPR005031">
    <property type="entry name" value="COQ10_START"/>
</dbReference>
<sequence>MQSIRKTVLVTHSAELMKALVDRVEDYPKFLPWCGGVEIHERGDDTLEATVRIDFLRVKSHFRTRNRTQGNEIDMQLVDGPFQHFEGIWRFTPLMEDACKIEFELDYQFQSRTFETLIGPVFGKITGTFVDCFIKEADRRHG</sequence>
<dbReference type="EMBL" id="FWXD01000006">
    <property type="protein sequence ID" value="SMC22126.1"/>
    <property type="molecule type" value="Genomic_DNA"/>
</dbReference>
<dbReference type="CDD" id="cd07813">
    <property type="entry name" value="COQ10p_like"/>
    <property type="match status" value="1"/>
</dbReference>
<dbReference type="InterPro" id="IPR023393">
    <property type="entry name" value="START-like_dom_sf"/>
</dbReference>
<comment type="similarity">
    <text evidence="1">Belongs to the ribosome association toxin RatA family.</text>
</comment>
<evidence type="ECO:0000259" key="2">
    <source>
        <dbReference type="Pfam" id="PF03364"/>
    </source>
</evidence>
<dbReference type="GO" id="GO:0048039">
    <property type="term" value="F:ubiquinone binding"/>
    <property type="evidence" value="ECO:0007669"/>
    <property type="project" value="InterPro"/>
</dbReference>
<keyword evidence="4" id="KW-1185">Reference proteome</keyword>
<evidence type="ECO:0000313" key="3">
    <source>
        <dbReference type="EMBL" id="SMC22126.1"/>
    </source>
</evidence>
<dbReference type="Pfam" id="PF03364">
    <property type="entry name" value="Polyketide_cyc"/>
    <property type="match status" value="1"/>
</dbReference>
<dbReference type="OrthoDB" id="9804759at2"/>
<evidence type="ECO:0000313" key="4">
    <source>
        <dbReference type="Proteomes" id="UP000192761"/>
    </source>
</evidence>
<dbReference type="PANTHER" id="PTHR12901">
    <property type="entry name" value="SPERM PROTEIN HOMOLOG"/>
    <property type="match status" value="1"/>
</dbReference>
<dbReference type="PANTHER" id="PTHR12901:SF10">
    <property type="entry name" value="COENZYME Q-BINDING PROTEIN COQ10, MITOCHONDRIAL"/>
    <property type="match status" value="1"/>
</dbReference>
<feature type="domain" description="Coenzyme Q-binding protein COQ10 START" evidence="2">
    <location>
        <begin position="10"/>
        <end position="133"/>
    </location>
</feature>
<dbReference type="Proteomes" id="UP000192761">
    <property type="component" value="Unassembled WGS sequence"/>
</dbReference>